<protein>
    <recommendedName>
        <fullName evidence="9">Glycosyltransferase family 92 protein</fullName>
    </recommendedName>
</protein>
<evidence type="ECO:0000256" key="5">
    <source>
        <dbReference type="ARBA" id="ARBA00022989"/>
    </source>
</evidence>
<evidence type="ECO:0000256" key="6">
    <source>
        <dbReference type="ARBA" id="ARBA00023136"/>
    </source>
</evidence>
<feature type="signal peptide" evidence="7">
    <location>
        <begin position="1"/>
        <end position="19"/>
    </location>
</feature>
<name>F8LD73_9BACT</name>
<evidence type="ECO:0000313" key="8">
    <source>
        <dbReference type="EMBL" id="CCB91349.1"/>
    </source>
</evidence>
<dbReference type="PANTHER" id="PTHR21461">
    <property type="entry name" value="GLYCOSYLTRANSFERASE FAMILY 92 PROTEIN"/>
    <property type="match status" value="1"/>
</dbReference>
<evidence type="ECO:0000256" key="1">
    <source>
        <dbReference type="ARBA" id="ARBA00004167"/>
    </source>
</evidence>
<evidence type="ECO:0000256" key="3">
    <source>
        <dbReference type="ARBA" id="ARBA00022679"/>
    </source>
</evidence>
<dbReference type="Pfam" id="PF01697">
    <property type="entry name" value="Glyco_transf_92"/>
    <property type="match status" value="1"/>
</dbReference>
<dbReference type="GO" id="GO:0016020">
    <property type="term" value="C:membrane"/>
    <property type="evidence" value="ECO:0007669"/>
    <property type="project" value="UniProtKB-SubCell"/>
</dbReference>
<evidence type="ECO:0000256" key="7">
    <source>
        <dbReference type="SAM" id="SignalP"/>
    </source>
</evidence>
<evidence type="ECO:0008006" key="9">
    <source>
        <dbReference type="Google" id="ProtNLM"/>
    </source>
</evidence>
<gene>
    <name evidence="8" type="ORF">WCH_AD00910</name>
</gene>
<keyword evidence="3" id="KW-0808">Transferase</keyword>
<evidence type="ECO:0000256" key="4">
    <source>
        <dbReference type="ARBA" id="ARBA00022692"/>
    </source>
</evidence>
<proteinExistence type="predicted"/>
<evidence type="ECO:0000256" key="2">
    <source>
        <dbReference type="ARBA" id="ARBA00022676"/>
    </source>
</evidence>
<feature type="chain" id="PRO_5003374222" description="Glycosyltransferase family 92 protein" evidence="7">
    <location>
        <begin position="20"/>
        <end position="288"/>
    </location>
</feature>
<keyword evidence="7" id="KW-0732">Signal</keyword>
<dbReference type="AlphaFoldDB" id="F8LD73"/>
<dbReference type="PANTHER" id="PTHR21461:SF69">
    <property type="entry name" value="GLYCOSYLTRANSFERASE FAMILY 92 PROTEIN"/>
    <property type="match status" value="1"/>
</dbReference>
<accession>F8LD73</accession>
<dbReference type="InterPro" id="IPR008166">
    <property type="entry name" value="Glyco_transf_92"/>
</dbReference>
<keyword evidence="2" id="KW-0328">Glycosyltransferase</keyword>
<organism evidence="8">
    <name type="scientific">Waddlia chondrophila 2032/99</name>
    <dbReference type="NCBI Taxonomy" id="765953"/>
    <lineage>
        <taxon>Bacteria</taxon>
        <taxon>Pseudomonadati</taxon>
        <taxon>Chlamydiota</taxon>
        <taxon>Chlamydiia</taxon>
        <taxon>Parachlamydiales</taxon>
        <taxon>Waddliaceae</taxon>
        <taxon>Waddlia</taxon>
    </lineage>
</organism>
<dbReference type="GO" id="GO:0005737">
    <property type="term" value="C:cytoplasm"/>
    <property type="evidence" value="ECO:0007669"/>
    <property type="project" value="TreeGrafter"/>
</dbReference>
<keyword evidence="4" id="KW-0812">Transmembrane</keyword>
<sequence>MKRFLFLFLMCSFYSILDAAPKKYTLSTVCMFNNEAQYLKEWIEYHRLVGVDHFYLYNNNSNDHYKEVLKPYIQSGIVDLINWPSPPETLYVFYQKDAYNHCVKHYGKNSLWMAFIDTDEFIVPVNHSSIPEFLKDYRRYGGVYISWQCYGTSHLSHIPEGKFMIESLTLKFPWNHKKNLFFKTIAQPEKIKECFIHDCSFKKGHVAVSPSFVKGHPRSPDIDKIRINHYWTRAEDFFFNVKVPRVESYSKKPMTQEEIDKILIESNSIEDLSIFPFVNDLREVMGDE</sequence>
<comment type="subcellular location">
    <subcellularLocation>
        <location evidence="1">Membrane</location>
        <topology evidence="1">Single-pass membrane protein</topology>
    </subcellularLocation>
</comment>
<dbReference type="EMBL" id="FR872653">
    <property type="protein sequence ID" value="CCB91349.1"/>
    <property type="molecule type" value="Genomic_DNA"/>
</dbReference>
<reference evidence="8" key="1">
    <citation type="submission" date="2011-05" db="EMBL/GenBank/DDBJ databases">
        <title>Unity in variety -- the pan-genome of the Chlamydiae.</title>
        <authorList>
            <person name="Collingro A."/>
            <person name="Tischler P."/>
            <person name="Weinmaier T."/>
            <person name="Penz T."/>
            <person name="Heinz E."/>
            <person name="Brunham R.C."/>
            <person name="Read T.D."/>
            <person name="Bavoil P.M."/>
            <person name="Sachse K."/>
            <person name="Kahane S."/>
            <person name="Friedman M.G."/>
            <person name="Rattei T."/>
            <person name="Myers G.S.A."/>
            <person name="Horn M."/>
        </authorList>
    </citation>
    <scope>NUCLEOTIDE SEQUENCE</scope>
    <source>
        <strain evidence="8">2032/99</strain>
    </source>
</reference>
<keyword evidence="5" id="KW-1133">Transmembrane helix</keyword>
<keyword evidence="6" id="KW-0472">Membrane</keyword>
<dbReference type="GO" id="GO:0016757">
    <property type="term" value="F:glycosyltransferase activity"/>
    <property type="evidence" value="ECO:0007669"/>
    <property type="project" value="UniProtKB-KW"/>
</dbReference>